<evidence type="ECO:0000313" key="2">
    <source>
        <dbReference type="EMBL" id="POY70224.1"/>
    </source>
</evidence>
<keyword evidence="3" id="KW-1185">Reference proteome</keyword>
<organism evidence="2 3">
    <name type="scientific">Rhodotorula taiwanensis</name>
    <dbReference type="NCBI Taxonomy" id="741276"/>
    <lineage>
        <taxon>Eukaryota</taxon>
        <taxon>Fungi</taxon>
        <taxon>Dikarya</taxon>
        <taxon>Basidiomycota</taxon>
        <taxon>Pucciniomycotina</taxon>
        <taxon>Microbotryomycetes</taxon>
        <taxon>Sporidiobolales</taxon>
        <taxon>Sporidiobolaceae</taxon>
        <taxon>Rhodotorula</taxon>
    </lineage>
</organism>
<dbReference type="SUPFAM" id="SSF69065">
    <property type="entry name" value="RNase III domain-like"/>
    <property type="match status" value="1"/>
</dbReference>
<accession>A0A2S5B0B3</accession>
<comment type="caution">
    <text evidence="2">The sequence shown here is derived from an EMBL/GenBank/DDBJ whole genome shotgun (WGS) entry which is preliminary data.</text>
</comment>
<dbReference type="AlphaFoldDB" id="A0A2S5B0B3"/>
<reference evidence="2 3" key="1">
    <citation type="journal article" date="2018" name="Front. Microbiol.">
        <title>Prospects for Fungal Bioremediation of Acidic Radioactive Waste Sites: Characterization and Genome Sequence of Rhodotorula taiwanensis MD1149.</title>
        <authorList>
            <person name="Tkavc R."/>
            <person name="Matrosova V.Y."/>
            <person name="Grichenko O.E."/>
            <person name="Gostincar C."/>
            <person name="Volpe R.P."/>
            <person name="Klimenkova P."/>
            <person name="Gaidamakova E.K."/>
            <person name="Zhou C.E."/>
            <person name="Stewart B.J."/>
            <person name="Lyman M.G."/>
            <person name="Malfatti S.A."/>
            <person name="Rubinfeld B."/>
            <person name="Courtot M."/>
            <person name="Singh J."/>
            <person name="Dalgard C.L."/>
            <person name="Hamilton T."/>
            <person name="Frey K.G."/>
            <person name="Gunde-Cimerman N."/>
            <person name="Dugan L."/>
            <person name="Daly M.J."/>
        </authorList>
    </citation>
    <scope>NUCLEOTIDE SEQUENCE [LARGE SCALE GENOMIC DNA]</scope>
    <source>
        <strain evidence="2 3">MD1149</strain>
    </source>
</reference>
<protein>
    <recommendedName>
        <fullName evidence="1">RNase III domain-containing protein</fullName>
    </recommendedName>
</protein>
<dbReference type="Gene3D" id="1.10.1520.10">
    <property type="entry name" value="Ribonuclease III domain"/>
    <property type="match status" value="1"/>
</dbReference>
<sequence>MTAAGRSTHAPPMTVPSFLRRPEERLADLQIRAPCFTFTGSAARELAVVALTHSSLSASRNNVELARVGEASGRLAATKAIYRRADLHSGQAYDLYGWSRFATKNLAPIARRIGLQELMRLGRGTAVVSDEMVARALLALIGVLELTFTTP</sequence>
<feature type="domain" description="RNase III" evidence="1">
    <location>
        <begin position="36"/>
        <end position="149"/>
    </location>
</feature>
<evidence type="ECO:0000313" key="3">
    <source>
        <dbReference type="Proteomes" id="UP000237144"/>
    </source>
</evidence>
<dbReference type="OrthoDB" id="2529374at2759"/>
<dbReference type="EMBL" id="PJQD01000140">
    <property type="protein sequence ID" value="POY70224.1"/>
    <property type="molecule type" value="Genomic_DNA"/>
</dbReference>
<dbReference type="InterPro" id="IPR036389">
    <property type="entry name" value="RNase_III_sf"/>
</dbReference>
<dbReference type="PROSITE" id="PS50142">
    <property type="entry name" value="RNASE_3_2"/>
    <property type="match status" value="1"/>
</dbReference>
<dbReference type="InterPro" id="IPR000999">
    <property type="entry name" value="RNase_III_dom"/>
</dbReference>
<gene>
    <name evidence="2" type="ORF">BMF94_6808</name>
</gene>
<proteinExistence type="predicted"/>
<name>A0A2S5B0B3_9BASI</name>
<dbReference type="GO" id="GO:0006396">
    <property type="term" value="P:RNA processing"/>
    <property type="evidence" value="ECO:0007669"/>
    <property type="project" value="InterPro"/>
</dbReference>
<dbReference type="Proteomes" id="UP000237144">
    <property type="component" value="Unassembled WGS sequence"/>
</dbReference>
<evidence type="ECO:0000259" key="1">
    <source>
        <dbReference type="PROSITE" id="PS50142"/>
    </source>
</evidence>
<dbReference type="GO" id="GO:0004525">
    <property type="term" value="F:ribonuclease III activity"/>
    <property type="evidence" value="ECO:0007669"/>
    <property type="project" value="InterPro"/>
</dbReference>